<comment type="caution">
    <text evidence="4">The sequence shown here is derived from an EMBL/GenBank/DDBJ whole genome shotgun (WGS) entry which is preliminary data.</text>
</comment>
<proteinExistence type="inferred from homology"/>
<dbReference type="SUPFAM" id="SSF63520">
    <property type="entry name" value="PTS-regulatory domain, PRD"/>
    <property type="match status" value="2"/>
</dbReference>
<dbReference type="SMART" id="SM01061">
    <property type="entry name" value="CAT_RBD"/>
    <property type="match status" value="1"/>
</dbReference>
<dbReference type="InterPro" id="IPR050661">
    <property type="entry name" value="BglG_antiterminators"/>
</dbReference>
<protein>
    <submittedName>
        <fullName evidence="4">Glucose PTS transporter transcription antiterminator GlcT</fullName>
    </submittedName>
</protein>
<dbReference type="Gene3D" id="2.30.24.10">
    <property type="entry name" value="CAT RNA-binding domain"/>
    <property type="match status" value="1"/>
</dbReference>
<dbReference type="PANTHER" id="PTHR30185">
    <property type="entry name" value="CRYPTIC BETA-GLUCOSIDE BGL OPERON ANTITERMINATOR"/>
    <property type="match status" value="1"/>
</dbReference>
<dbReference type="Gene3D" id="1.20.58.1950">
    <property type="match status" value="1"/>
</dbReference>
<dbReference type="Gene3D" id="1.20.890.100">
    <property type="match status" value="1"/>
</dbReference>
<dbReference type="RefSeq" id="WP_379747721.1">
    <property type="nucleotide sequence ID" value="NZ_JBHTCP010000012.1"/>
</dbReference>
<dbReference type="PANTHER" id="PTHR30185:SF16">
    <property type="entry name" value="PROTEIN GLCT"/>
    <property type="match status" value="1"/>
</dbReference>
<evidence type="ECO:0000259" key="3">
    <source>
        <dbReference type="PROSITE" id="PS51372"/>
    </source>
</evidence>
<dbReference type="InterPro" id="IPR004341">
    <property type="entry name" value="CAT_RNA-bd_dom"/>
</dbReference>
<evidence type="ECO:0000256" key="2">
    <source>
        <dbReference type="ARBA" id="ARBA00022737"/>
    </source>
</evidence>
<dbReference type="InterPro" id="IPR001550">
    <property type="entry name" value="Transcrpt_antitermin_CS"/>
</dbReference>
<gene>
    <name evidence="4" type="primary">glcT</name>
    <name evidence="4" type="ORF">ACFQPF_06370</name>
</gene>
<comment type="similarity">
    <text evidence="1">Belongs to the transcriptional antiterminator BglG family. GlcT subfamily.</text>
</comment>
<dbReference type="Pfam" id="PF00874">
    <property type="entry name" value="PRD"/>
    <property type="match status" value="2"/>
</dbReference>
<feature type="domain" description="PRD" evidence="3">
    <location>
        <begin position="176"/>
        <end position="280"/>
    </location>
</feature>
<dbReference type="InterPro" id="IPR011608">
    <property type="entry name" value="PRD"/>
</dbReference>
<dbReference type="InterPro" id="IPR036634">
    <property type="entry name" value="PRD_sf"/>
</dbReference>
<dbReference type="Pfam" id="PF03123">
    <property type="entry name" value="CAT_RBD"/>
    <property type="match status" value="1"/>
</dbReference>
<feature type="domain" description="PRD" evidence="3">
    <location>
        <begin position="70"/>
        <end position="175"/>
    </location>
</feature>
<sequence length="280" mass="32157">MSKSLYIKKILNNNALIVADESEQEESVIIGKGIGFGKKHGDQITTDSADKWFVLKDEKEQEHYKQLLHTVDEKIIDVMNDVIMHIQKRSGSDLDEHIHIALTDHIGFAIKRLEQGLDIKNPFLVETQTMYPMEYTIAEEVVEMINKHLSVHLPEGEIGFVALHIHSAMTKRTIHLINRNSALVAKLIALVSSSLDIEIDSKSINYLRLVRHLRHAIERIEQGEMVENQDKLAKVLKEEYPLCYNLAWKLIKVMQNDLQKPVPNAEAVYLTMHLQRLSKK</sequence>
<dbReference type="PROSITE" id="PS00654">
    <property type="entry name" value="PRD_1"/>
    <property type="match status" value="1"/>
</dbReference>
<dbReference type="SUPFAM" id="SSF50151">
    <property type="entry name" value="SacY-like RNA-binding domain"/>
    <property type="match status" value="1"/>
</dbReference>
<keyword evidence="5" id="KW-1185">Reference proteome</keyword>
<dbReference type="InterPro" id="IPR036650">
    <property type="entry name" value="CAT_RNA-bd_dom_sf"/>
</dbReference>
<evidence type="ECO:0000256" key="1">
    <source>
        <dbReference type="ARBA" id="ARBA00009115"/>
    </source>
</evidence>
<evidence type="ECO:0000313" key="5">
    <source>
        <dbReference type="Proteomes" id="UP001596549"/>
    </source>
</evidence>
<dbReference type="Proteomes" id="UP001596549">
    <property type="component" value="Unassembled WGS sequence"/>
</dbReference>
<dbReference type="Gene3D" id="1.10.1790.10">
    <property type="entry name" value="PRD domain"/>
    <property type="match status" value="1"/>
</dbReference>
<dbReference type="PROSITE" id="PS51372">
    <property type="entry name" value="PRD_2"/>
    <property type="match status" value="2"/>
</dbReference>
<accession>A0ABW2NQ12</accession>
<keyword evidence="2" id="KW-0677">Repeat</keyword>
<organism evidence="4 5">
    <name type="scientific">Fictibacillus iocasae</name>
    <dbReference type="NCBI Taxonomy" id="2715437"/>
    <lineage>
        <taxon>Bacteria</taxon>
        <taxon>Bacillati</taxon>
        <taxon>Bacillota</taxon>
        <taxon>Bacilli</taxon>
        <taxon>Bacillales</taxon>
        <taxon>Fictibacillaceae</taxon>
        <taxon>Fictibacillus</taxon>
    </lineage>
</organism>
<name>A0ABW2NQ12_9BACL</name>
<dbReference type="NCBIfam" id="NF047357">
    <property type="entry name" value="antiterm_GlcT"/>
    <property type="match status" value="1"/>
</dbReference>
<reference evidence="5" key="1">
    <citation type="journal article" date="2019" name="Int. J. Syst. Evol. Microbiol.">
        <title>The Global Catalogue of Microorganisms (GCM) 10K type strain sequencing project: providing services to taxonomists for standard genome sequencing and annotation.</title>
        <authorList>
            <consortium name="The Broad Institute Genomics Platform"/>
            <consortium name="The Broad Institute Genome Sequencing Center for Infectious Disease"/>
            <person name="Wu L."/>
            <person name="Ma J."/>
        </authorList>
    </citation>
    <scope>NUCLEOTIDE SEQUENCE [LARGE SCALE GENOMIC DNA]</scope>
    <source>
        <strain evidence="5">NBRC 106396</strain>
    </source>
</reference>
<dbReference type="EMBL" id="JBHTCP010000012">
    <property type="protein sequence ID" value="MFC7371293.1"/>
    <property type="molecule type" value="Genomic_DNA"/>
</dbReference>
<evidence type="ECO:0000313" key="4">
    <source>
        <dbReference type="EMBL" id="MFC7371293.1"/>
    </source>
</evidence>